<evidence type="ECO:0000313" key="1">
    <source>
        <dbReference type="EMBL" id="GHO93850.1"/>
    </source>
</evidence>
<sequence length="93" mass="10022">MSVSITSSAGVVTVAPLMPGVSSLKYQRLLRGWSQQDVVNELSGLIAVAGRPAAGVCVDMVSRWERGVSKPSVLYKKYLCQLYGMNTLDLGIF</sequence>
<evidence type="ECO:0000313" key="2">
    <source>
        <dbReference type="Proteomes" id="UP000597444"/>
    </source>
</evidence>
<dbReference type="RefSeq" id="WP_220204618.1">
    <property type="nucleotide sequence ID" value="NZ_BNJK01000001.1"/>
</dbReference>
<accession>A0A8J3N352</accession>
<proteinExistence type="predicted"/>
<dbReference type="AlphaFoldDB" id="A0A8J3N352"/>
<dbReference type="InterPro" id="IPR001387">
    <property type="entry name" value="Cro/C1-type_HTH"/>
</dbReference>
<organism evidence="1 2">
    <name type="scientific">Reticulibacter mediterranei</name>
    <dbReference type="NCBI Taxonomy" id="2778369"/>
    <lineage>
        <taxon>Bacteria</taxon>
        <taxon>Bacillati</taxon>
        <taxon>Chloroflexota</taxon>
        <taxon>Ktedonobacteria</taxon>
        <taxon>Ktedonobacterales</taxon>
        <taxon>Reticulibacteraceae</taxon>
        <taxon>Reticulibacter</taxon>
    </lineage>
</organism>
<keyword evidence="2" id="KW-1185">Reference proteome</keyword>
<dbReference type="Proteomes" id="UP000597444">
    <property type="component" value="Unassembled WGS sequence"/>
</dbReference>
<comment type="caution">
    <text evidence="1">The sequence shown here is derived from an EMBL/GenBank/DDBJ whole genome shotgun (WGS) entry which is preliminary data.</text>
</comment>
<gene>
    <name evidence="1" type="ORF">KSF_038980</name>
</gene>
<dbReference type="GO" id="GO:0003677">
    <property type="term" value="F:DNA binding"/>
    <property type="evidence" value="ECO:0007669"/>
    <property type="project" value="InterPro"/>
</dbReference>
<dbReference type="CDD" id="cd00093">
    <property type="entry name" value="HTH_XRE"/>
    <property type="match status" value="1"/>
</dbReference>
<evidence type="ECO:0008006" key="3">
    <source>
        <dbReference type="Google" id="ProtNLM"/>
    </source>
</evidence>
<protein>
    <recommendedName>
        <fullName evidence="3">HTH cro/C1-type domain-containing protein</fullName>
    </recommendedName>
</protein>
<dbReference type="Gene3D" id="1.10.260.40">
    <property type="entry name" value="lambda repressor-like DNA-binding domains"/>
    <property type="match status" value="1"/>
</dbReference>
<dbReference type="SUPFAM" id="SSF47413">
    <property type="entry name" value="lambda repressor-like DNA-binding domains"/>
    <property type="match status" value="1"/>
</dbReference>
<dbReference type="InterPro" id="IPR010982">
    <property type="entry name" value="Lambda_DNA-bd_dom_sf"/>
</dbReference>
<reference evidence="1" key="1">
    <citation type="submission" date="2020-10" db="EMBL/GenBank/DDBJ databases">
        <title>Taxonomic study of unclassified bacteria belonging to the class Ktedonobacteria.</title>
        <authorList>
            <person name="Yabe S."/>
            <person name="Wang C.M."/>
            <person name="Zheng Y."/>
            <person name="Sakai Y."/>
            <person name="Cavaletti L."/>
            <person name="Monciardini P."/>
            <person name="Donadio S."/>
        </authorList>
    </citation>
    <scope>NUCLEOTIDE SEQUENCE</scope>
    <source>
        <strain evidence="1">ID150040</strain>
    </source>
</reference>
<dbReference type="EMBL" id="BNJK01000001">
    <property type="protein sequence ID" value="GHO93850.1"/>
    <property type="molecule type" value="Genomic_DNA"/>
</dbReference>
<name>A0A8J3N352_9CHLR</name>